<organism evidence="1 2">
    <name type="scientific">Atta colombica</name>
    <dbReference type="NCBI Taxonomy" id="520822"/>
    <lineage>
        <taxon>Eukaryota</taxon>
        <taxon>Metazoa</taxon>
        <taxon>Ecdysozoa</taxon>
        <taxon>Arthropoda</taxon>
        <taxon>Hexapoda</taxon>
        <taxon>Insecta</taxon>
        <taxon>Pterygota</taxon>
        <taxon>Neoptera</taxon>
        <taxon>Endopterygota</taxon>
        <taxon>Hymenoptera</taxon>
        <taxon>Apocrita</taxon>
        <taxon>Aculeata</taxon>
        <taxon>Formicoidea</taxon>
        <taxon>Formicidae</taxon>
        <taxon>Myrmicinae</taxon>
        <taxon>Atta</taxon>
    </lineage>
</organism>
<evidence type="ECO:0000313" key="2">
    <source>
        <dbReference type="Proteomes" id="UP000078540"/>
    </source>
</evidence>
<proteinExistence type="predicted"/>
<dbReference type="AlphaFoldDB" id="A0A195BG27"/>
<name>A0A195BG27_9HYME</name>
<reference evidence="1 2" key="1">
    <citation type="submission" date="2015-09" db="EMBL/GenBank/DDBJ databases">
        <title>Atta colombica WGS genome.</title>
        <authorList>
            <person name="Nygaard S."/>
            <person name="Hu H."/>
            <person name="Boomsma J."/>
            <person name="Zhang G."/>
        </authorList>
    </citation>
    <scope>NUCLEOTIDE SEQUENCE [LARGE SCALE GENOMIC DNA]</scope>
    <source>
        <strain evidence="1">Treedump-2</strain>
        <tissue evidence="1">Whole body</tissue>
    </source>
</reference>
<sequence length="108" mass="11886">MPFRPTFRACVTISLRPVSSASLAALKRAVGPPEGISHEGGTFGLIVSLRTANVIRHTELTLKHTFAIYFGFVNSRLPVWRAFLLEAGVGAKGNRFLYSDTLLLEARR</sequence>
<dbReference type="Proteomes" id="UP000078540">
    <property type="component" value="Unassembled WGS sequence"/>
</dbReference>
<evidence type="ECO:0000313" key="1">
    <source>
        <dbReference type="EMBL" id="KYM83565.1"/>
    </source>
</evidence>
<protein>
    <submittedName>
        <fullName evidence="1">Uncharacterized protein</fullName>
    </submittedName>
</protein>
<dbReference type="EMBL" id="KQ976488">
    <property type="protein sequence ID" value="KYM83565.1"/>
    <property type="molecule type" value="Genomic_DNA"/>
</dbReference>
<gene>
    <name evidence="1" type="ORF">ALC53_05965</name>
</gene>
<keyword evidence="2" id="KW-1185">Reference proteome</keyword>
<accession>A0A195BG27</accession>